<dbReference type="PANTHER" id="PTHR11575">
    <property type="entry name" value="5'-NUCLEOTIDASE-RELATED"/>
    <property type="match status" value="1"/>
</dbReference>
<sequence>MRITLFFILLNFLFFFSCKNKSWHLTKIEANQITVSDSLLKKSEVEDFIEPYRTHIKKDLDSVLAYSVKTYAKTNGTFNTAIGNYMVDIIFDEANPVFKKRTGKNIDMVLLNYGGIRSNLPQGNITASHAYELMPFENSIVVVPLKGTTIFKMINYLIQSKQAHPISKLQLVINKNYELVKAEINNEAINPEKKYYVATSDYLHHGGDHMDFFKESDTVFNLNYKIRSIILDNFKKIDTIQPVIDNRFIQINN</sequence>
<dbReference type="GO" id="GO:0016787">
    <property type="term" value="F:hydrolase activity"/>
    <property type="evidence" value="ECO:0007669"/>
    <property type="project" value="InterPro"/>
</dbReference>
<dbReference type="AlphaFoldDB" id="A0A5C4SJ30"/>
<dbReference type="GO" id="GO:0009166">
    <property type="term" value="P:nucleotide catabolic process"/>
    <property type="evidence" value="ECO:0007669"/>
    <property type="project" value="InterPro"/>
</dbReference>
<dbReference type="Proteomes" id="UP000308713">
    <property type="component" value="Unassembled WGS sequence"/>
</dbReference>
<dbReference type="PROSITE" id="PS51257">
    <property type="entry name" value="PROKAR_LIPOPROTEIN"/>
    <property type="match status" value="1"/>
</dbReference>
<comment type="caution">
    <text evidence="2">The sequence shown here is derived from an EMBL/GenBank/DDBJ whole genome shotgun (WGS) entry which is preliminary data.</text>
</comment>
<dbReference type="RefSeq" id="WP_139698021.1">
    <property type="nucleotide sequence ID" value="NZ_CP074074.1"/>
</dbReference>
<dbReference type="PANTHER" id="PTHR11575:SF24">
    <property type="entry name" value="5'-NUCLEOTIDASE"/>
    <property type="match status" value="1"/>
</dbReference>
<dbReference type="Gene3D" id="3.90.780.10">
    <property type="entry name" value="5'-Nucleotidase, C-terminal domain"/>
    <property type="match status" value="1"/>
</dbReference>
<dbReference type="PRINTS" id="PR01607">
    <property type="entry name" value="APYRASEFAMLY"/>
</dbReference>
<evidence type="ECO:0000313" key="3">
    <source>
        <dbReference type="Proteomes" id="UP000308713"/>
    </source>
</evidence>
<keyword evidence="3" id="KW-1185">Reference proteome</keyword>
<dbReference type="Pfam" id="PF02872">
    <property type="entry name" value="5_nucleotid_C"/>
    <property type="match status" value="1"/>
</dbReference>
<gene>
    <name evidence="2" type="ORF">FGF67_12135</name>
</gene>
<protein>
    <recommendedName>
        <fullName evidence="1">5'-Nucleotidase C-terminal domain-containing protein</fullName>
    </recommendedName>
</protein>
<evidence type="ECO:0000313" key="2">
    <source>
        <dbReference type="EMBL" id="TNJ43104.1"/>
    </source>
</evidence>
<evidence type="ECO:0000259" key="1">
    <source>
        <dbReference type="Pfam" id="PF02872"/>
    </source>
</evidence>
<name>A0A5C4SJ30_9FLAO</name>
<organism evidence="2 3">
    <name type="scientific">Allotamlana fucoidanivorans</name>
    <dbReference type="NCBI Taxonomy" id="2583814"/>
    <lineage>
        <taxon>Bacteria</taxon>
        <taxon>Pseudomonadati</taxon>
        <taxon>Bacteroidota</taxon>
        <taxon>Flavobacteriia</taxon>
        <taxon>Flavobacteriales</taxon>
        <taxon>Flavobacteriaceae</taxon>
        <taxon>Allotamlana</taxon>
    </lineage>
</organism>
<dbReference type="InterPro" id="IPR036907">
    <property type="entry name" value="5'-Nucleotdase_C_sf"/>
</dbReference>
<accession>A0A5C4SJ30</accession>
<proteinExistence type="predicted"/>
<dbReference type="EMBL" id="VDCS01000011">
    <property type="protein sequence ID" value="TNJ43104.1"/>
    <property type="molecule type" value="Genomic_DNA"/>
</dbReference>
<dbReference type="InterPro" id="IPR006179">
    <property type="entry name" value="5_nucleotidase/apyrase"/>
</dbReference>
<dbReference type="OrthoDB" id="4762412at2"/>
<dbReference type="InterPro" id="IPR008334">
    <property type="entry name" value="5'-Nucleotdase_C"/>
</dbReference>
<dbReference type="SUPFAM" id="SSF55816">
    <property type="entry name" value="5'-nucleotidase (syn. UDP-sugar hydrolase), C-terminal domain"/>
    <property type="match status" value="1"/>
</dbReference>
<feature type="domain" description="5'-Nucleotidase C-terminal" evidence="1">
    <location>
        <begin position="72"/>
        <end position="215"/>
    </location>
</feature>
<reference evidence="2 3" key="1">
    <citation type="submission" date="2019-05" db="EMBL/GenBank/DDBJ databases">
        <title>Tamlana fucoidanivorans sp. nov., isolated from the surface of algae collected from Fujian province in China.</title>
        <authorList>
            <person name="Li J."/>
        </authorList>
    </citation>
    <scope>NUCLEOTIDE SEQUENCE [LARGE SCALE GENOMIC DNA]</scope>
    <source>
        <strain evidence="2 3">CW2-9</strain>
    </source>
</reference>